<feature type="region of interest" description="Disordered" evidence="1">
    <location>
        <begin position="704"/>
        <end position="723"/>
    </location>
</feature>
<feature type="compositionally biased region" description="Basic and acidic residues" evidence="1">
    <location>
        <begin position="182"/>
        <end position="191"/>
    </location>
</feature>
<feature type="region of interest" description="Disordered" evidence="1">
    <location>
        <begin position="1486"/>
        <end position="1524"/>
    </location>
</feature>
<sequence>MDEEVEVKAPVTRLRRRMSVEQFDDGKSSPAPSTPTKKRGGRRLAKSELDLIDENAVENNLKNSTRKSVVKDIVDTVEDKPVTPSRRSTRIKSNTSIVSDTVQNIDSPRAKRAARRMSQVGSDNEMPLTPVRQTRRTRKDSTSNVEKQVEATSAIVKNTTPIPEIIVEEPDNVNKTSNNEFKNLDNEDKKQSPVRKSPRLLSKKSRSSNSSVPDDENSSSVEGNKSDTHNTSRHNNCKTEKPIVSLTENTDNTIDSKADIKISDKHRLSLSSTNLIKDLDTNPKKIFSHINKSLSEAQKLNKVQCKRHRTKSWTAITTVSVPNEGFYSDSENVKKKHKNSISDVIKNNILKGSGDNSKLNESNIDELNSSENYVKSSKSKKKKESDTFLKQTPNKFNSNEEANNLTSNHNVENVGQITNLFQKDPSSNIRTLIVMEDSDSNSIQINIQENNEDQCVPVVVDQLENRNDTKTDYILSKSFQNKKEDFKDANDVVTNDTCEPMDVDVTLPDILQNKKSEMESKLVLNSSIDSNSNNTRRKSSDLSTSQNQEKSDSENKSTCIFSQLKDISSTDNNTSKSPQISNNKRLSKLSNILDNTQEDTKVNKNLSLNYLTSTPLQQKTGTSDQGNNKSKHIFDSNISKEKVKITTKKDVSGHPATEDSISEKESTSSENNLIDNEAEEASNDYESGDSQDDEERQYQIDNEILEKGETLTSEDELTNDSDYEKDSFIVSSDEEDNELLSGSGDDLSMSDKELKMTTKSKKKYNKRKLKEQKQASREMFEARHKLSLSSSSKSSKLKKNILRQRLESSQSEDDIVGSKKNKRNRLNSTANDHAIKFDTDNSITQKKKKKRGLSESLCNETLLVEKEITVCEETINNVTDPLGTQIKSEPNTPAKESNNSVGFINTDIIKGTPCEKSTSDLLKLKDPLEDSDDSSSNLSSAEENIAQNYDKMLNELKIKSGNQSLNMDEKYTIKSNPKIPIVENLNLTQSKKSKNKSSQSGDTLNTNRQSTSKMVNVKSTDELCPKAKPSDKLKQKSLENDCSPIKQNNIIVEKSKLGNVSLNSDKKTKTACKQSIMDQLNITQIKKKLISSDRKKNMSDRSKAIENSDSDDSSDSIDLKLLFSEDSTNSGDLNKESRRKSGESLEDFIPLKKSQAKTDIRAREDTDSKATMNNKLFLDENVLKTKKPKALPENEEGCSNEKGEETPFFVDTFGTHTNSDSSANEDNEAKIKMHNTSHANNASSTEDSEDDDAPLEMSCIKEKSTIKEDNLSKREEVNNFDESGNAAKKSKANTSESKIKKVKKMSPSHNLSQHEKTIDKSLTKTPETVGKKKKMSGSFNVSNLESIFSLVQENSSSNDESINKTLSSEIKKIKKLSDSNVSDCEEVSALVVTNTKKIINKSVTKTPKSEKKKKSRLSESLNKFDENFSEANNTKEDLFGKDQIDTKSGKVKSKNDPSDACSKKRKRKSSVNPTLEVSLEDKSFDDNSKITNKSVLSQNKKRKISQNSEDSNEHSQDIEKTNISEMAQNTSITIKKEAKQDVDGSNVNDILDSSKILNEPGRSNKSKKKIRNSKTENQLKDSGTEQRVNTESCKQNIPHRGQSKNQDVSESVNPKLKINRNKKRKHRDDDDDANKALKVLKENSLDQIHIPRLPHSLLNLLEDKPNKEILTAKKHKPISTTEFVVEETMKRKNKPSNYLEESVYINDYDSPEAKQQRAILKKPKVLPFIPTASTSNSGFTTNFKVNIVSQEIKFVAQSNNVTSFKNDYLYSQKIKRLGTYDLYKRNRNIKISKF</sequence>
<feature type="compositionally biased region" description="Basic and acidic residues" evidence="1">
    <location>
        <begin position="1511"/>
        <end position="1522"/>
    </location>
</feature>
<feature type="compositionally biased region" description="Basic and acidic residues" evidence="1">
    <location>
        <begin position="1435"/>
        <end position="1457"/>
    </location>
</feature>
<feature type="region of interest" description="Disordered" evidence="1">
    <location>
        <begin position="1128"/>
        <end position="1173"/>
    </location>
</feature>
<name>A0A8S3W570_PARAO</name>
<evidence type="ECO:0000256" key="1">
    <source>
        <dbReference type="SAM" id="MobiDB-lite"/>
    </source>
</evidence>
<keyword evidence="3" id="KW-1185">Reference proteome</keyword>
<feature type="compositionally biased region" description="Basic residues" evidence="1">
    <location>
        <begin position="1617"/>
        <end position="1626"/>
    </location>
</feature>
<feature type="compositionally biased region" description="Basic and acidic residues" evidence="1">
    <location>
        <begin position="1090"/>
        <end position="1106"/>
    </location>
</feature>
<feature type="compositionally biased region" description="Polar residues" evidence="1">
    <location>
        <begin position="1585"/>
        <end position="1595"/>
    </location>
</feature>
<reference evidence="2" key="1">
    <citation type="submission" date="2021-04" db="EMBL/GenBank/DDBJ databases">
        <authorList>
            <person name="Tunstrom K."/>
        </authorList>
    </citation>
    <scope>NUCLEOTIDE SEQUENCE</scope>
</reference>
<evidence type="ECO:0000313" key="2">
    <source>
        <dbReference type="EMBL" id="CAG4941674.1"/>
    </source>
</evidence>
<feature type="compositionally biased region" description="Basic and acidic residues" evidence="1">
    <location>
        <begin position="632"/>
        <end position="652"/>
    </location>
</feature>
<feature type="compositionally biased region" description="Basic and acidic residues" evidence="1">
    <location>
        <begin position="1573"/>
        <end position="1584"/>
    </location>
</feature>
<dbReference type="OrthoDB" id="6927307at2759"/>
<dbReference type="Proteomes" id="UP000691718">
    <property type="component" value="Unassembled WGS sequence"/>
</dbReference>
<feature type="region of interest" description="Disordered" evidence="1">
    <location>
        <begin position="1266"/>
        <end position="1316"/>
    </location>
</feature>
<feature type="region of interest" description="Disordered" evidence="1">
    <location>
        <begin position="524"/>
        <end position="558"/>
    </location>
</feature>
<feature type="compositionally biased region" description="Basic and acidic residues" evidence="1">
    <location>
        <begin position="1019"/>
        <end position="1039"/>
    </location>
</feature>
<feature type="compositionally biased region" description="Polar residues" evidence="1">
    <location>
        <begin position="1603"/>
        <end position="1612"/>
    </location>
</feature>
<organism evidence="2 3">
    <name type="scientific">Parnassius apollo</name>
    <name type="common">Apollo butterfly</name>
    <name type="synonym">Papilio apollo</name>
    <dbReference type="NCBI Taxonomy" id="110799"/>
    <lineage>
        <taxon>Eukaryota</taxon>
        <taxon>Metazoa</taxon>
        <taxon>Ecdysozoa</taxon>
        <taxon>Arthropoda</taxon>
        <taxon>Hexapoda</taxon>
        <taxon>Insecta</taxon>
        <taxon>Pterygota</taxon>
        <taxon>Neoptera</taxon>
        <taxon>Endopterygota</taxon>
        <taxon>Lepidoptera</taxon>
        <taxon>Glossata</taxon>
        <taxon>Ditrysia</taxon>
        <taxon>Papilionoidea</taxon>
        <taxon>Papilionidae</taxon>
        <taxon>Parnassiinae</taxon>
        <taxon>Parnassini</taxon>
        <taxon>Parnassius</taxon>
        <taxon>Parnassius</taxon>
    </lineage>
</organism>
<feature type="region of interest" description="Disordered" evidence="1">
    <location>
        <begin position="729"/>
        <end position="833"/>
    </location>
</feature>
<feature type="region of interest" description="Disordered" evidence="1">
    <location>
        <begin position="983"/>
        <end position="1040"/>
    </location>
</feature>
<feature type="compositionally biased region" description="Polar residues" evidence="1">
    <location>
        <begin position="388"/>
        <end position="403"/>
    </location>
</feature>
<feature type="compositionally biased region" description="Basic and acidic residues" evidence="1">
    <location>
        <begin position="1133"/>
        <end position="1143"/>
    </location>
</feature>
<feature type="compositionally biased region" description="Polar residues" evidence="1">
    <location>
        <begin position="616"/>
        <end position="628"/>
    </location>
</feature>
<feature type="compositionally biased region" description="Basic and acidic residues" evidence="1">
    <location>
        <begin position="1266"/>
        <end position="1277"/>
    </location>
</feature>
<feature type="compositionally biased region" description="Basic and acidic residues" evidence="1">
    <location>
        <begin position="771"/>
        <end position="784"/>
    </location>
</feature>
<comment type="caution">
    <text evidence="2">The sequence shown here is derived from an EMBL/GenBank/DDBJ whole genome shotgun (WGS) entry which is preliminary data.</text>
</comment>
<proteinExistence type="predicted"/>
<feature type="compositionally biased region" description="Polar residues" evidence="1">
    <location>
        <begin position="1001"/>
        <end position="1018"/>
    </location>
</feature>
<feature type="region of interest" description="Disordered" evidence="1">
    <location>
        <begin position="374"/>
        <end position="403"/>
    </location>
</feature>
<feature type="region of interest" description="Disordered" evidence="1">
    <location>
        <begin position="1435"/>
        <end position="1474"/>
    </location>
</feature>
<feature type="region of interest" description="Disordered" evidence="1">
    <location>
        <begin position="616"/>
        <end position="671"/>
    </location>
</feature>
<feature type="compositionally biased region" description="Acidic residues" evidence="1">
    <location>
        <begin position="712"/>
        <end position="721"/>
    </location>
</feature>
<feature type="region of interest" description="Disordered" evidence="1">
    <location>
        <begin position="80"/>
        <end position="250"/>
    </location>
</feature>
<gene>
    <name evidence="2" type="ORF">PAPOLLO_LOCUS2251</name>
</gene>
<feature type="compositionally biased region" description="Basic residues" evidence="1">
    <location>
        <begin position="192"/>
        <end position="206"/>
    </location>
</feature>
<dbReference type="EMBL" id="CAJQZP010000160">
    <property type="protein sequence ID" value="CAG4941674.1"/>
    <property type="molecule type" value="Genomic_DNA"/>
</dbReference>
<feature type="region of interest" description="Disordered" evidence="1">
    <location>
        <begin position="1"/>
        <end position="44"/>
    </location>
</feature>
<feature type="compositionally biased region" description="Polar residues" evidence="1">
    <location>
        <begin position="1489"/>
        <end position="1498"/>
    </location>
</feature>
<feature type="region of interest" description="Disordered" evidence="1">
    <location>
        <begin position="1090"/>
        <end position="1116"/>
    </location>
</feature>
<feature type="region of interest" description="Disordered" evidence="1">
    <location>
        <begin position="1553"/>
        <end position="1633"/>
    </location>
</feature>
<feature type="region of interest" description="Disordered" evidence="1">
    <location>
        <begin position="568"/>
        <end position="587"/>
    </location>
</feature>
<protein>
    <submittedName>
        <fullName evidence="2">(apollo) hypothetical protein</fullName>
    </submittedName>
</protein>
<evidence type="ECO:0000313" key="3">
    <source>
        <dbReference type="Proteomes" id="UP000691718"/>
    </source>
</evidence>
<accession>A0A8S3W570</accession>
<feature type="compositionally biased region" description="Polar residues" evidence="1">
    <location>
        <begin position="91"/>
        <end position="106"/>
    </location>
</feature>
<feature type="compositionally biased region" description="Basic residues" evidence="1">
    <location>
        <begin position="758"/>
        <end position="770"/>
    </location>
</feature>
<feature type="compositionally biased region" description="Basic and acidic residues" evidence="1">
    <location>
        <begin position="1156"/>
        <end position="1168"/>
    </location>
</feature>
<feature type="compositionally biased region" description="Polar residues" evidence="1">
    <location>
        <begin position="524"/>
        <end position="534"/>
    </location>
</feature>